<keyword evidence="3" id="KW-1185">Reference proteome</keyword>
<comment type="caution">
    <text evidence="2">The sequence shown here is derived from an EMBL/GenBank/DDBJ whole genome shotgun (WGS) entry which is preliminary data.</text>
</comment>
<accession>A0A1E2S2P6</accession>
<sequence>MALSRLRGLAGLHLLGLNARALQVHPAAVEQDEAFQALSQTALQAAQEAGSEAIAAKQRDFLADALEAAEAAQSAASPQVAAARADGHKKAYAPWSEDEEQALIRRHEAGETVAAIAAAHGRKPGAIRSRLKKLELI</sequence>
<name>A0A1E2S2P6_9HYPH</name>
<feature type="region of interest" description="Disordered" evidence="1">
    <location>
        <begin position="76"/>
        <end position="96"/>
    </location>
</feature>
<gene>
    <name evidence="2" type="ORF">A7A08_00546</name>
</gene>
<dbReference type="EMBL" id="MASI01000001">
    <property type="protein sequence ID" value="ODA68714.1"/>
    <property type="molecule type" value="Genomic_DNA"/>
</dbReference>
<proteinExistence type="predicted"/>
<evidence type="ECO:0000313" key="3">
    <source>
        <dbReference type="Proteomes" id="UP000095087"/>
    </source>
</evidence>
<dbReference type="Proteomes" id="UP000095087">
    <property type="component" value="Unassembled WGS sequence"/>
</dbReference>
<reference evidence="2 3" key="1">
    <citation type="submission" date="2016-07" db="EMBL/GenBank/DDBJ databases">
        <title>Draft genome sequence of Methyloligella halotolerans C2T (VKM B-2706T=CCUG 61687T=DSM 25045T), a halotolerant polyhydroxybutyrate accumulating methylotroph.</title>
        <authorList>
            <person name="Vasilenko O.V."/>
            <person name="Doronina N.V."/>
            <person name="Poroshina M.N."/>
            <person name="Tarlachkov S.V."/>
            <person name="Trotsenko Y.A."/>
        </authorList>
    </citation>
    <scope>NUCLEOTIDE SEQUENCE [LARGE SCALE GENOMIC DNA]</scope>
    <source>
        <strain evidence="2 3">VKM B-2706</strain>
    </source>
</reference>
<dbReference type="AlphaFoldDB" id="A0A1E2S2P6"/>
<protein>
    <submittedName>
        <fullName evidence="2">Uncharacterized protein</fullName>
    </submittedName>
</protein>
<evidence type="ECO:0000313" key="2">
    <source>
        <dbReference type="EMBL" id="ODA68714.1"/>
    </source>
</evidence>
<dbReference type="RefSeq" id="WP_069093959.1">
    <property type="nucleotide sequence ID" value="NZ_MASI01000001.1"/>
</dbReference>
<dbReference type="STRING" id="1177755.A7A08_00546"/>
<evidence type="ECO:0000256" key="1">
    <source>
        <dbReference type="SAM" id="MobiDB-lite"/>
    </source>
</evidence>
<organism evidence="2 3">
    <name type="scientific">Methyloligella halotolerans</name>
    <dbReference type="NCBI Taxonomy" id="1177755"/>
    <lineage>
        <taxon>Bacteria</taxon>
        <taxon>Pseudomonadati</taxon>
        <taxon>Pseudomonadota</taxon>
        <taxon>Alphaproteobacteria</taxon>
        <taxon>Hyphomicrobiales</taxon>
        <taxon>Hyphomicrobiaceae</taxon>
        <taxon>Methyloligella</taxon>
    </lineage>
</organism>